<sequence>MHHHRIRSPRISDTAWLDTPVAGDFNDDGADGLVAILNYDNEQKRLIMFNGSRTQGLTGSGTDPSGPGYPESLTTSDLDDDGHPDVVVTIEGDGHQVLYGQRGGLSSHKP</sequence>
<gene>
    <name evidence="2" type="ORF">ACEG43_45525</name>
</gene>
<dbReference type="SUPFAM" id="SSF69318">
    <property type="entry name" value="Integrin alpha N-terminal domain"/>
    <property type="match status" value="1"/>
</dbReference>
<dbReference type="RefSeq" id="WP_372567129.1">
    <property type="nucleotide sequence ID" value="NZ_JBGOSP010000056.1"/>
</dbReference>
<evidence type="ECO:0000313" key="2">
    <source>
        <dbReference type="EMBL" id="MFA3843300.1"/>
    </source>
</evidence>
<dbReference type="InterPro" id="IPR028994">
    <property type="entry name" value="Integrin_alpha_N"/>
</dbReference>
<evidence type="ECO:0000256" key="1">
    <source>
        <dbReference type="SAM" id="MobiDB-lite"/>
    </source>
</evidence>
<comment type="caution">
    <text evidence="2">The sequence shown here is derived from an EMBL/GenBank/DDBJ whole genome shotgun (WGS) entry which is preliminary data.</text>
</comment>
<feature type="compositionally biased region" description="Polar residues" evidence="1">
    <location>
        <begin position="53"/>
        <end position="63"/>
    </location>
</feature>
<protein>
    <submittedName>
        <fullName evidence="2">FG-GAP repeat domain-containing protein</fullName>
    </submittedName>
</protein>
<evidence type="ECO:0000313" key="3">
    <source>
        <dbReference type="Proteomes" id="UP001571476"/>
    </source>
</evidence>
<accession>A0ABV4SYB8</accession>
<name>A0ABV4SYB8_9ACTN</name>
<feature type="region of interest" description="Disordered" evidence="1">
    <location>
        <begin position="1"/>
        <end position="23"/>
    </location>
</feature>
<keyword evidence="3" id="KW-1185">Reference proteome</keyword>
<feature type="region of interest" description="Disordered" evidence="1">
    <location>
        <begin position="53"/>
        <end position="83"/>
    </location>
</feature>
<reference evidence="2 3" key="1">
    <citation type="submission" date="2024-08" db="EMBL/GenBank/DDBJ databases">
        <title>Genome sequence of Streptomyces aureus CACIA-1.46HGO.</title>
        <authorList>
            <person name="Evangelista-Martinez Z."/>
        </authorList>
    </citation>
    <scope>NUCLEOTIDE SEQUENCE [LARGE SCALE GENOMIC DNA]</scope>
    <source>
        <strain evidence="2 3">CACIA-1.46HGO</strain>
    </source>
</reference>
<dbReference type="EMBL" id="JBGOSP010000056">
    <property type="protein sequence ID" value="MFA3843300.1"/>
    <property type="molecule type" value="Genomic_DNA"/>
</dbReference>
<dbReference type="Gene3D" id="2.130.10.130">
    <property type="entry name" value="Integrin alpha, N-terminal"/>
    <property type="match status" value="1"/>
</dbReference>
<dbReference type="Proteomes" id="UP001571476">
    <property type="component" value="Unassembled WGS sequence"/>
</dbReference>
<proteinExistence type="predicted"/>
<organism evidence="2 3">
    <name type="scientific">Streptomyces aureus</name>
    <dbReference type="NCBI Taxonomy" id="193461"/>
    <lineage>
        <taxon>Bacteria</taxon>
        <taxon>Bacillati</taxon>
        <taxon>Actinomycetota</taxon>
        <taxon>Actinomycetes</taxon>
        <taxon>Kitasatosporales</taxon>
        <taxon>Streptomycetaceae</taxon>
        <taxon>Streptomyces</taxon>
    </lineage>
</organism>